<comment type="caution">
    <text evidence="1">The sequence shown here is derived from an EMBL/GenBank/DDBJ whole genome shotgun (WGS) entry which is preliminary data.</text>
</comment>
<dbReference type="Proteomes" id="UP000790347">
    <property type="component" value="Unassembled WGS sequence"/>
</dbReference>
<accession>A0A922IFZ9</accession>
<sequence length="94" mass="10995">MRRNKHAHLFPTQCSVIRPLMKTHGSGNGTYRLMNKASIEVANNNKLSEMEKEFQKKQIEAAAVLRSLWSYIYGLNYGRWRVWPPIYIPMIVQS</sequence>
<reference evidence="1" key="2">
    <citation type="journal article" date="2022" name="Res Sq">
        <title>Comparative Genomics Reveals Insights into the Divergent Evolution of Astigmatic Mites and Household Pest Adaptations.</title>
        <authorList>
            <person name="Xiong Q."/>
            <person name="Wan A.T.-Y."/>
            <person name="Liu X.-Y."/>
            <person name="Fung C.S.-H."/>
            <person name="Xiao X."/>
            <person name="Malainual N."/>
            <person name="Hou J."/>
            <person name="Wang L."/>
            <person name="Wang M."/>
            <person name="Yang K."/>
            <person name="Cui Y."/>
            <person name="Leung E."/>
            <person name="Nong W."/>
            <person name="Shin S.-K."/>
            <person name="Au S."/>
            <person name="Jeong K.Y."/>
            <person name="Chew F.T."/>
            <person name="Hui J."/>
            <person name="Leung T.F."/>
            <person name="Tungtrongchitr A."/>
            <person name="Zhong N."/>
            <person name="Liu Z."/>
            <person name="Tsui S."/>
        </authorList>
    </citation>
    <scope>NUCLEOTIDE SEQUENCE</scope>
    <source>
        <strain evidence="1">Derf</strain>
        <tissue evidence="1">Whole organism</tissue>
    </source>
</reference>
<evidence type="ECO:0000313" key="1">
    <source>
        <dbReference type="EMBL" id="KAH9530237.1"/>
    </source>
</evidence>
<keyword evidence="2" id="KW-1185">Reference proteome</keyword>
<dbReference type="EMBL" id="ASGP02000001">
    <property type="protein sequence ID" value="KAH9530237.1"/>
    <property type="molecule type" value="Genomic_DNA"/>
</dbReference>
<reference evidence="1" key="1">
    <citation type="submission" date="2013-05" db="EMBL/GenBank/DDBJ databases">
        <authorList>
            <person name="Yim A.K.Y."/>
            <person name="Chan T.F."/>
            <person name="Ji K.M."/>
            <person name="Liu X.Y."/>
            <person name="Zhou J.W."/>
            <person name="Li R.Q."/>
            <person name="Yang K.Y."/>
            <person name="Li J."/>
            <person name="Li M."/>
            <person name="Law P.T.W."/>
            <person name="Wu Y.L."/>
            <person name="Cai Z.L."/>
            <person name="Qin H."/>
            <person name="Bao Y."/>
            <person name="Leung R.K.K."/>
            <person name="Ng P.K.S."/>
            <person name="Zou J."/>
            <person name="Zhong X.J."/>
            <person name="Ran P.X."/>
            <person name="Zhong N.S."/>
            <person name="Liu Z.G."/>
            <person name="Tsui S.K.W."/>
        </authorList>
    </citation>
    <scope>NUCLEOTIDE SEQUENCE</scope>
    <source>
        <strain evidence="1">Derf</strain>
        <tissue evidence="1">Whole organism</tissue>
    </source>
</reference>
<name>A0A922IFZ9_DERFA</name>
<organism evidence="1 2">
    <name type="scientific">Dermatophagoides farinae</name>
    <name type="common">American house dust mite</name>
    <dbReference type="NCBI Taxonomy" id="6954"/>
    <lineage>
        <taxon>Eukaryota</taxon>
        <taxon>Metazoa</taxon>
        <taxon>Ecdysozoa</taxon>
        <taxon>Arthropoda</taxon>
        <taxon>Chelicerata</taxon>
        <taxon>Arachnida</taxon>
        <taxon>Acari</taxon>
        <taxon>Acariformes</taxon>
        <taxon>Sarcoptiformes</taxon>
        <taxon>Astigmata</taxon>
        <taxon>Psoroptidia</taxon>
        <taxon>Analgoidea</taxon>
        <taxon>Pyroglyphidae</taxon>
        <taxon>Dermatophagoidinae</taxon>
        <taxon>Dermatophagoides</taxon>
    </lineage>
</organism>
<gene>
    <name evidence="1" type="ORF">DERF_004055</name>
</gene>
<proteinExistence type="predicted"/>
<protein>
    <submittedName>
        <fullName evidence="1">Uncharacterized protein</fullName>
    </submittedName>
</protein>
<evidence type="ECO:0000313" key="2">
    <source>
        <dbReference type="Proteomes" id="UP000790347"/>
    </source>
</evidence>
<dbReference type="AlphaFoldDB" id="A0A922IFZ9"/>